<dbReference type="Proteomes" id="UP001266305">
    <property type="component" value="Unassembled WGS sequence"/>
</dbReference>
<evidence type="ECO:0000313" key="1">
    <source>
        <dbReference type="EMBL" id="KAK2107606.1"/>
    </source>
</evidence>
<keyword evidence="2" id="KW-1185">Reference proteome</keyword>
<dbReference type="EMBL" id="JASSZA010000006">
    <property type="protein sequence ID" value="KAK2107606.1"/>
    <property type="molecule type" value="Genomic_DNA"/>
</dbReference>
<reference evidence="1 2" key="1">
    <citation type="submission" date="2023-05" db="EMBL/GenBank/DDBJ databases">
        <title>B98-5 Cell Line De Novo Hybrid Assembly: An Optical Mapping Approach.</title>
        <authorList>
            <person name="Kananen K."/>
            <person name="Auerbach J.A."/>
            <person name="Kautto E."/>
            <person name="Blachly J.S."/>
        </authorList>
    </citation>
    <scope>NUCLEOTIDE SEQUENCE [LARGE SCALE GENOMIC DNA]</scope>
    <source>
        <strain evidence="1">B95-8</strain>
        <tissue evidence="1">Cell line</tissue>
    </source>
</reference>
<name>A0ABQ9VE07_SAGOE</name>
<sequence>MLQCFRQSVLLLPSIFYVENPHFTGNPPFHGKPKFELTSMSPYKFVNIQEFDVLQFSQKCTRFYEVSCQSSGLECGPCDRWDRWWLSRAYLLRNLVCRQSRRRNRNLASSSKGSG</sequence>
<proteinExistence type="predicted"/>
<accession>A0ABQ9VE07</accession>
<organism evidence="1 2">
    <name type="scientific">Saguinus oedipus</name>
    <name type="common">Cotton-top tamarin</name>
    <name type="synonym">Oedipomidas oedipus</name>
    <dbReference type="NCBI Taxonomy" id="9490"/>
    <lineage>
        <taxon>Eukaryota</taxon>
        <taxon>Metazoa</taxon>
        <taxon>Chordata</taxon>
        <taxon>Craniata</taxon>
        <taxon>Vertebrata</taxon>
        <taxon>Euteleostomi</taxon>
        <taxon>Mammalia</taxon>
        <taxon>Eutheria</taxon>
        <taxon>Euarchontoglires</taxon>
        <taxon>Primates</taxon>
        <taxon>Haplorrhini</taxon>
        <taxon>Platyrrhini</taxon>
        <taxon>Cebidae</taxon>
        <taxon>Callitrichinae</taxon>
        <taxon>Saguinus</taxon>
    </lineage>
</organism>
<protein>
    <submittedName>
        <fullName evidence="1">Uncharacterized protein</fullName>
    </submittedName>
</protein>
<gene>
    <name evidence="1" type="ORF">P7K49_012771</name>
</gene>
<comment type="caution">
    <text evidence="1">The sequence shown here is derived from an EMBL/GenBank/DDBJ whole genome shotgun (WGS) entry which is preliminary data.</text>
</comment>
<evidence type="ECO:0000313" key="2">
    <source>
        <dbReference type="Proteomes" id="UP001266305"/>
    </source>
</evidence>